<dbReference type="InterPro" id="IPR011701">
    <property type="entry name" value="MFS"/>
</dbReference>
<evidence type="ECO:0000313" key="9">
    <source>
        <dbReference type="EMBL" id="MFB9731380.1"/>
    </source>
</evidence>
<protein>
    <submittedName>
        <fullName evidence="9">MFS transporter</fullName>
    </submittedName>
</protein>
<name>A0ABV5V0S6_9MICO</name>
<gene>
    <name evidence="9" type="ORF">ACFFN0_04935</name>
</gene>
<evidence type="ECO:0000256" key="1">
    <source>
        <dbReference type="ARBA" id="ARBA00004651"/>
    </source>
</evidence>
<reference evidence="9 10" key="1">
    <citation type="submission" date="2024-09" db="EMBL/GenBank/DDBJ databases">
        <authorList>
            <person name="Sun Q."/>
            <person name="Mori K."/>
        </authorList>
    </citation>
    <scope>NUCLEOTIDE SEQUENCE [LARGE SCALE GENOMIC DNA]</scope>
    <source>
        <strain evidence="9 10">JCM 12763</strain>
    </source>
</reference>
<feature type="transmembrane region" description="Helical" evidence="7">
    <location>
        <begin position="304"/>
        <end position="323"/>
    </location>
</feature>
<dbReference type="SUPFAM" id="SSF103473">
    <property type="entry name" value="MFS general substrate transporter"/>
    <property type="match status" value="1"/>
</dbReference>
<dbReference type="PANTHER" id="PTHR23513">
    <property type="entry name" value="INTEGRAL MEMBRANE EFFLUX PROTEIN-RELATED"/>
    <property type="match status" value="1"/>
</dbReference>
<dbReference type="RefSeq" id="WP_141337220.1">
    <property type="nucleotide sequence ID" value="NZ_JBHMAX010000010.1"/>
</dbReference>
<dbReference type="InterPro" id="IPR020846">
    <property type="entry name" value="MFS_dom"/>
</dbReference>
<feature type="compositionally biased region" description="Low complexity" evidence="6">
    <location>
        <begin position="1"/>
        <end position="15"/>
    </location>
</feature>
<comment type="caution">
    <text evidence="9">The sequence shown here is derived from an EMBL/GenBank/DDBJ whole genome shotgun (WGS) entry which is preliminary data.</text>
</comment>
<evidence type="ECO:0000256" key="5">
    <source>
        <dbReference type="ARBA" id="ARBA00023136"/>
    </source>
</evidence>
<dbReference type="InterPro" id="IPR036259">
    <property type="entry name" value="MFS_trans_sf"/>
</dbReference>
<organism evidence="9 10">
    <name type="scientific">Ornithinimicrobium kibberense</name>
    <dbReference type="NCBI Taxonomy" id="282060"/>
    <lineage>
        <taxon>Bacteria</taxon>
        <taxon>Bacillati</taxon>
        <taxon>Actinomycetota</taxon>
        <taxon>Actinomycetes</taxon>
        <taxon>Micrococcales</taxon>
        <taxon>Ornithinimicrobiaceae</taxon>
        <taxon>Ornithinimicrobium</taxon>
    </lineage>
</organism>
<keyword evidence="2" id="KW-1003">Cell membrane</keyword>
<dbReference type="Gene3D" id="1.20.1250.20">
    <property type="entry name" value="MFS general substrate transporter like domains"/>
    <property type="match status" value="1"/>
</dbReference>
<evidence type="ECO:0000256" key="3">
    <source>
        <dbReference type="ARBA" id="ARBA00022692"/>
    </source>
</evidence>
<feature type="transmembrane region" description="Helical" evidence="7">
    <location>
        <begin position="181"/>
        <end position="208"/>
    </location>
</feature>
<keyword evidence="10" id="KW-1185">Reference proteome</keyword>
<feature type="transmembrane region" description="Helical" evidence="7">
    <location>
        <begin position="243"/>
        <end position="263"/>
    </location>
</feature>
<comment type="subcellular location">
    <subcellularLocation>
        <location evidence="1">Cell membrane</location>
        <topology evidence="1">Multi-pass membrane protein</topology>
    </subcellularLocation>
</comment>
<proteinExistence type="predicted"/>
<dbReference type="Proteomes" id="UP001589613">
    <property type="component" value="Unassembled WGS sequence"/>
</dbReference>
<dbReference type="EMBL" id="JBHMAX010000010">
    <property type="protein sequence ID" value="MFB9731380.1"/>
    <property type="molecule type" value="Genomic_DNA"/>
</dbReference>
<evidence type="ECO:0000256" key="7">
    <source>
        <dbReference type="SAM" id="Phobius"/>
    </source>
</evidence>
<dbReference type="CDD" id="cd06173">
    <property type="entry name" value="MFS_MefA_like"/>
    <property type="match status" value="1"/>
</dbReference>
<evidence type="ECO:0000313" key="10">
    <source>
        <dbReference type="Proteomes" id="UP001589613"/>
    </source>
</evidence>
<feature type="transmembrane region" description="Helical" evidence="7">
    <location>
        <begin position="275"/>
        <end position="297"/>
    </location>
</feature>
<feature type="domain" description="Major facilitator superfamily (MFS) profile" evidence="8">
    <location>
        <begin position="190"/>
        <end position="429"/>
    </location>
</feature>
<keyword evidence="5 7" id="KW-0472">Membrane</keyword>
<evidence type="ECO:0000259" key="8">
    <source>
        <dbReference type="PROSITE" id="PS50850"/>
    </source>
</evidence>
<accession>A0ABV5V0S6</accession>
<feature type="transmembrane region" description="Helical" evidence="7">
    <location>
        <begin position="390"/>
        <end position="410"/>
    </location>
</feature>
<keyword evidence="3 7" id="KW-0812">Transmembrane</keyword>
<feature type="transmembrane region" description="Helical" evidence="7">
    <location>
        <begin position="52"/>
        <end position="77"/>
    </location>
</feature>
<dbReference type="PROSITE" id="PS50850">
    <property type="entry name" value="MFS"/>
    <property type="match status" value="1"/>
</dbReference>
<dbReference type="PANTHER" id="PTHR23513:SF6">
    <property type="entry name" value="MAJOR FACILITATOR SUPERFAMILY ASSOCIATED DOMAIN-CONTAINING PROTEIN"/>
    <property type="match status" value="1"/>
</dbReference>
<dbReference type="Pfam" id="PF07690">
    <property type="entry name" value="MFS_1"/>
    <property type="match status" value="1"/>
</dbReference>
<evidence type="ECO:0000256" key="4">
    <source>
        <dbReference type="ARBA" id="ARBA00022989"/>
    </source>
</evidence>
<evidence type="ECO:0000256" key="2">
    <source>
        <dbReference type="ARBA" id="ARBA00022475"/>
    </source>
</evidence>
<feature type="region of interest" description="Disordered" evidence="6">
    <location>
        <begin position="1"/>
        <end position="21"/>
    </location>
</feature>
<feature type="transmembrane region" description="Helical" evidence="7">
    <location>
        <begin position="329"/>
        <end position="351"/>
    </location>
</feature>
<evidence type="ECO:0000256" key="6">
    <source>
        <dbReference type="SAM" id="MobiDB-lite"/>
    </source>
</evidence>
<feature type="transmembrane region" description="Helical" evidence="7">
    <location>
        <begin position="363"/>
        <end position="384"/>
    </location>
</feature>
<sequence>MTTTAPADPSAPSPAGRTAVPPALPALHRHRAYWAWLLSDTGQALGSSLQFFLVPLLVVVVSGSAAAAGTVAALGAGGRIATTLLGGVLADRHDLRRLMTLSGTLAATVVAGMVAVLTLDLGLVALGALNLLAGVRAGLLAGASDAALKQVVPPALLPTASSANQARDAAVAMGGPPLGGLLLGIGALPALAAAGAAYLVAAVGALVLRGDFRAERTTDVASVRAEAVEGLRWLWARPELRRVMTVALLLNLGLNAAVTTLLYHLATTGEDPARIGLVSTALGVGMLVGAVAAGPVVQRFPSGPVAMAGMSLAGLSMLVLPFVPGFWGTLAVLTVGILGGPATNAAMMSYLMHQTPRRVLGRVMSAAELVGAGALPLAPVLAGWGLSLLGLRPTLLACAAICLLAVGAVLSSRALRTLPRPADWAASGA</sequence>
<feature type="transmembrane region" description="Helical" evidence="7">
    <location>
        <begin position="98"/>
        <end position="119"/>
    </location>
</feature>
<keyword evidence="4 7" id="KW-1133">Transmembrane helix</keyword>